<accession>I7G4X8</accession>
<evidence type="ECO:0000313" key="1">
    <source>
        <dbReference type="EMBL" id="BAE89037.1"/>
    </source>
</evidence>
<protein>
    <submittedName>
        <fullName evidence="1">Macaca fascicularis brain cDNA clone: QflA-16147, similar to human hypothetical protein LOC285636 (LOC285636), mRNA, RefSeq: NM_175921.2</fullName>
    </submittedName>
</protein>
<dbReference type="EMBL" id="AB171975">
    <property type="protein sequence ID" value="BAE89037.1"/>
    <property type="molecule type" value="mRNA"/>
</dbReference>
<proteinExistence type="evidence at transcript level"/>
<sequence length="57" mass="6613">MILNAKVCTKGLLLLDSKLPCPLYQWLTRHIGIYVILRGVKYLDSEPEERELSLKKL</sequence>
<reference evidence="1" key="1">
    <citation type="journal article" date="2007" name="PLoS Biol.">
        <title>Rate of evolution in brain-expressed genes in humans and other primates.</title>
        <authorList>
            <person name="Wang H.-Y."/>
            <person name="Chien H.-C."/>
            <person name="Osada N."/>
            <person name="Hashimoto K."/>
            <person name="Sugano S."/>
            <person name="Gojobori T."/>
            <person name="Chou C.-K."/>
            <person name="Tsai S.-F."/>
            <person name="Wu C.-I."/>
            <person name="Shen C.-K.J."/>
        </authorList>
    </citation>
    <scope>NUCLEOTIDE SEQUENCE</scope>
</reference>
<dbReference type="AlphaFoldDB" id="I7G4X8"/>
<organism evidence="1">
    <name type="scientific">Macaca fascicularis</name>
    <name type="common">Crab-eating macaque</name>
    <name type="synonym">Cynomolgus monkey</name>
    <dbReference type="NCBI Taxonomy" id="9541"/>
    <lineage>
        <taxon>Eukaryota</taxon>
        <taxon>Metazoa</taxon>
        <taxon>Chordata</taxon>
        <taxon>Craniata</taxon>
        <taxon>Vertebrata</taxon>
        <taxon>Euteleostomi</taxon>
        <taxon>Mammalia</taxon>
        <taxon>Eutheria</taxon>
        <taxon>Euarchontoglires</taxon>
        <taxon>Primates</taxon>
        <taxon>Haplorrhini</taxon>
        <taxon>Catarrhini</taxon>
        <taxon>Cercopithecidae</taxon>
        <taxon>Cercopithecinae</taxon>
        <taxon>Macaca</taxon>
    </lineage>
</organism>
<name>I7G4X8_MACFA</name>